<dbReference type="RefSeq" id="WP_128527029.1">
    <property type="nucleotide sequence ID" value="NZ_CP026119.1"/>
</dbReference>
<organism evidence="2 3">
    <name type="scientific">Halobacillus litoralis</name>
    <dbReference type="NCBI Taxonomy" id="45668"/>
    <lineage>
        <taxon>Bacteria</taxon>
        <taxon>Bacillati</taxon>
        <taxon>Bacillota</taxon>
        <taxon>Bacilli</taxon>
        <taxon>Bacillales</taxon>
        <taxon>Bacillaceae</taxon>
        <taxon>Halobacillus</taxon>
    </lineage>
</organism>
<protein>
    <submittedName>
        <fullName evidence="2">Uncharacterized protein</fullName>
    </submittedName>
</protein>
<evidence type="ECO:0000313" key="2">
    <source>
        <dbReference type="EMBL" id="QAS54800.1"/>
    </source>
</evidence>
<evidence type="ECO:0000256" key="1">
    <source>
        <dbReference type="SAM" id="Coils"/>
    </source>
</evidence>
<keyword evidence="2" id="KW-0614">Plasmid</keyword>
<geneLocation type="plasmid" evidence="3">
    <name>pldw-31</name>
</geneLocation>
<sequence>MEKLDMKELLEDEFIKDPLRKEIELAELESELYTENILKMHPDTTYSTTEAAEFIGRNDGTLRNYFRNELFHYIGPARSGKYYRLDYKSIFKLHMILLLVEKANKKTADLAHFVGVKNLTSTTNFNPVNVDNHLAKNDGQNQATLIKEIEELRKHLIIQKLTGKVQDANNSLTSTRLDYSDNEREISNLENKIENLQSKYQREAMERRYYRVLDQTMKATQQKVKKRSWLSLFTGGSNEEEMDVESVLNDAISTAEEERNEQNFEEVDQLKSELNKKIEKRERLKEEIEKKQTKVEENKSYLNHLIEHKEDIKRNDVLKLLNTHTD</sequence>
<reference evidence="2 3" key="1">
    <citation type="submission" date="2018-01" db="EMBL/GenBank/DDBJ databases">
        <title>The whole genome sequencing and assembly of Halobacillus litoralis ERB031 strain.</title>
        <authorList>
            <person name="Lee S.-J."/>
            <person name="Park M.-K."/>
            <person name="Kim J.-Y."/>
            <person name="Lee Y.-J."/>
            <person name="Yi H."/>
            <person name="Bahn Y.-S."/>
            <person name="Kim J.F."/>
            <person name="Lee D.-W."/>
        </authorList>
    </citation>
    <scope>NUCLEOTIDE SEQUENCE [LARGE SCALE GENOMIC DNA]</scope>
    <source>
        <strain evidence="2 3">ERB 031</strain>
        <plasmid evidence="3">pldw-31</plasmid>
    </source>
</reference>
<keyword evidence="1" id="KW-0175">Coiled coil</keyword>
<dbReference type="Proteomes" id="UP000287756">
    <property type="component" value="Plasmid pLDW-31"/>
</dbReference>
<dbReference type="AlphaFoldDB" id="A0A410MJC8"/>
<dbReference type="EMBL" id="CP026119">
    <property type="protein sequence ID" value="QAS54800.1"/>
    <property type="molecule type" value="Genomic_DNA"/>
</dbReference>
<feature type="coiled-coil region" evidence="1">
    <location>
        <begin position="260"/>
        <end position="301"/>
    </location>
</feature>
<gene>
    <name evidence="2" type="ORF">HLI_21330</name>
</gene>
<evidence type="ECO:0000313" key="3">
    <source>
        <dbReference type="Proteomes" id="UP000287756"/>
    </source>
</evidence>
<proteinExistence type="predicted"/>
<accession>A0A410MJC8</accession>
<dbReference type="KEGG" id="hli:HLI_21330"/>
<feature type="coiled-coil region" evidence="1">
    <location>
        <begin position="172"/>
        <end position="206"/>
    </location>
</feature>
<dbReference type="OrthoDB" id="2809263at2"/>
<name>A0A410MJC8_9BACI</name>